<evidence type="ECO:0000256" key="1">
    <source>
        <dbReference type="SAM" id="MobiDB-lite"/>
    </source>
</evidence>
<proteinExistence type="predicted"/>
<protein>
    <submittedName>
        <fullName evidence="2">Predicted protein</fullName>
    </submittedName>
</protein>
<sequence>MTSIYAVPEEHLQGVLPTLATAKNIVPRIVALVKACREWYGKQFSTADDEEKRNRELGLRRVMITYLRAIHVIGECEDIELPPLMDRICEEVLGSKSREFNWQVLEDPSPEPADEFEELDVLMSEWLSAEPSDPKGKGKAKETSEIAKPGGGSETGKPKGKGHGQKHKADVSVEEGKDVVQGKKVKIQAGGSEAGPALPHDDNDDDEADYGVGPGPQLVRDRPRY</sequence>
<organism evidence="3">
    <name type="scientific">Laccaria bicolor (strain S238N-H82 / ATCC MYA-4686)</name>
    <name type="common">Bicoloured deceiver</name>
    <name type="synonym">Laccaria laccata var. bicolor</name>
    <dbReference type="NCBI Taxonomy" id="486041"/>
    <lineage>
        <taxon>Eukaryota</taxon>
        <taxon>Fungi</taxon>
        <taxon>Dikarya</taxon>
        <taxon>Basidiomycota</taxon>
        <taxon>Agaricomycotina</taxon>
        <taxon>Agaricomycetes</taxon>
        <taxon>Agaricomycetidae</taxon>
        <taxon>Agaricales</taxon>
        <taxon>Agaricineae</taxon>
        <taxon>Hydnangiaceae</taxon>
        <taxon>Laccaria</taxon>
    </lineage>
</organism>
<evidence type="ECO:0000313" key="2">
    <source>
        <dbReference type="EMBL" id="EDR00041.1"/>
    </source>
</evidence>
<feature type="compositionally biased region" description="Basic and acidic residues" evidence="1">
    <location>
        <begin position="132"/>
        <end position="145"/>
    </location>
</feature>
<feature type="region of interest" description="Disordered" evidence="1">
    <location>
        <begin position="129"/>
        <end position="225"/>
    </location>
</feature>
<dbReference type="AlphaFoldDB" id="B0DZH6"/>
<dbReference type="EMBL" id="DS547155">
    <property type="protein sequence ID" value="EDR00041.1"/>
    <property type="molecule type" value="Genomic_DNA"/>
</dbReference>
<dbReference type="RefSeq" id="XP_001889350.1">
    <property type="nucleotide sequence ID" value="XM_001889315.1"/>
</dbReference>
<dbReference type="KEGG" id="lbc:LACBIDRAFT_314933"/>
<dbReference type="Proteomes" id="UP000001194">
    <property type="component" value="Unassembled WGS sequence"/>
</dbReference>
<evidence type="ECO:0000313" key="3">
    <source>
        <dbReference type="Proteomes" id="UP000001194"/>
    </source>
</evidence>
<feature type="compositionally biased region" description="Basic and acidic residues" evidence="1">
    <location>
        <begin position="167"/>
        <end position="181"/>
    </location>
</feature>
<name>B0DZH6_LACBS</name>
<dbReference type="InParanoid" id="B0DZH6"/>
<accession>B0DZH6</accession>
<gene>
    <name evidence="2" type="ORF">LACBIDRAFT_314933</name>
</gene>
<keyword evidence="3" id="KW-1185">Reference proteome</keyword>
<reference evidence="2 3" key="1">
    <citation type="journal article" date="2008" name="Nature">
        <title>The genome of Laccaria bicolor provides insights into mycorrhizal symbiosis.</title>
        <authorList>
            <person name="Martin F."/>
            <person name="Aerts A."/>
            <person name="Ahren D."/>
            <person name="Brun A."/>
            <person name="Danchin E.G.J."/>
            <person name="Duchaussoy F."/>
            <person name="Gibon J."/>
            <person name="Kohler A."/>
            <person name="Lindquist E."/>
            <person name="Pereda V."/>
            <person name="Salamov A."/>
            <person name="Shapiro H.J."/>
            <person name="Wuyts J."/>
            <person name="Blaudez D."/>
            <person name="Buee M."/>
            <person name="Brokstein P."/>
            <person name="Canbaeck B."/>
            <person name="Cohen D."/>
            <person name="Courty P.E."/>
            <person name="Coutinho P.M."/>
            <person name="Delaruelle C."/>
            <person name="Detter J.C."/>
            <person name="Deveau A."/>
            <person name="DiFazio S."/>
            <person name="Duplessis S."/>
            <person name="Fraissinet-Tachet L."/>
            <person name="Lucic E."/>
            <person name="Frey-Klett P."/>
            <person name="Fourrey C."/>
            <person name="Feussner I."/>
            <person name="Gay G."/>
            <person name="Grimwood J."/>
            <person name="Hoegger P.J."/>
            <person name="Jain P."/>
            <person name="Kilaru S."/>
            <person name="Labbe J."/>
            <person name="Lin Y.C."/>
            <person name="Legue V."/>
            <person name="Le Tacon F."/>
            <person name="Marmeisse R."/>
            <person name="Melayah D."/>
            <person name="Montanini B."/>
            <person name="Muratet M."/>
            <person name="Nehls U."/>
            <person name="Niculita-Hirzel H."/>
            <person name="Oudot-Le Secq M.P."/>
            <person name="Peter M."/>
            <person name="Quesneville H."/>
            <person name="Rajashekar B."/>
            <person name="Reich M."/>
            <person name="Rouhier N."/>
            <person name="Schmutz J."/>
            <person name="Yin T."/>
            <person name="Chalot M."/>
            <person name="Henrissat B."/>
            <person name="Kuees U."/>
            <person name="Lucas S."/>
            <person name="Van de Peer Y."/>
            <person name="Podila G.K."/>
            <person name="Polle A."/>
            <person name="Pukkila P.J."/>
            <person name="Richardson P.M."/>
            <person name="Rouze P."/>
            <person name="Sanders I.R."/>
            <person name="Stajich J.E."/>
            <person name="Tunlid A."/>
            <person name="Tuskan G."/>
            <person name="Grigoriev I.V."/>
        </authorList>
    </citation>
    <scope>NUCLEOTIDE SEQUENCE [LARGE SCALE GENOMIC DNA]</scope>
    <source>
        <strain evidence="3">S238N-H82 / ATCC MYA-4686</strain>
    </source>
</reference>
<dbReference type="GeneID" id="6084960"/>
<dbReference type="HOGENOM" id="CLU_1230129_0_0_1"/>